<keyword evidence="4" id="KW-0597">Phosphoprotein</keyword>
<dbReference type="Gene3D" id="2.30.38.10">
    <property type="entry name" value="Luciferase, Domain 3"/>
    <property type="match status" value="2"/>
</dbReference>
<dbReference type="InterPro" id="IPR023213">
    <property type="entry name" value="CAT-like_dom_sf"/>
</dbReference>
<dbReference type="Pfam" id="PF00550">
    <property type="entry name" value="PP-binding"/>
    <property type="match status" value="2"/>
</dbReference>
<dbReference type="InterPro" id="IPR020802">
    <property type="entry name" value="TesA-like"/>
</dbReference>
<dbReference type="InterPro" id="IPR000873">
    <property type="entry name" value="AMP-dep_synth/lig_dom"/>
</dbReference>
<gene>
    <name evidence="7" type="ORF">GKJPGBOP_01014</name>
</gene>
<dbReference type="Proteomes" id="UP000286746">
    <property type="component" value="Unassembled WGS sequence"/>
</dbReference>
<dbReference type="EMBL" id="BHZD01000001">
    <property type="protein sequence ID" value="GCD41361.1"/>
    <property type="molecule type" value="Genomic_DNA"/>
</dbReference>
<dbReference type="SMART" id="SM00823">
    <property type="entry name" value="PKS_PP"/>
    <property type="match status" value="2"/>
</dbReference>
<keyword evidence="3" id="KW-0596">Phosphopantetheine</keyword>
<dbReference type="SUPFAM" id="SSF53474">
    <property type="entry name" value="alpha/beta-Hydrolases"/>
    <property type="match status" value="1"/>
</dbReference>
<dbReference type="GO" id="GO:0008610">
    <property type="term" value="P:lipid biosynthetic process"/>
    <property type="evidence" value="ECO:0007669"/>
    <property type="project" value="UniProtKB-ARBA"/>
</dbReference>
<dbReference type="InterPro" id="IPR036736">
    <property type="entry name" value="ACP-like_sf"/>
</dbReference>
<dbReference type="Gene3D" id="3.30.559.10">
    <property type="entry name" value="Chloramphenicol acetyltransferase-like domain"/>
    <property type="match status" value="1"/>
</dbReference>
<dbReference type="InterPro" id="IPR006162">
    <property type="entry name" value="Ppantetheine_attach_site"/>
</dbReference>
<dbReference type="CDD" id="cd19540">
    <property type="entry name" value="LCL_NRPS-like"/>
    <property type="match status" value="1"/>
</dbReference>
<dbReference type="CDD" id="cd05930">
    <property type="entry name" value="A_NRPS"/>
    <property type="match status" value="1"/>
</dbReference>
<dbReference type="Pfam" id="PF00975">
    <property type="entry name" value="Thioesterase"/>
    <property type="match status" value="1"/>
</dbReference>
<dbReference type="SUPFAM" id="SSF47336">
    <property type="entry name" value="ACP-like"/>
    <property type="match status" value="2"/>
</dbReference>
<comment type="similarity">
    <text evidence="2">Belongs to the ATP-dependent AMP-binding enzyme family.</text>
</comment>
<dbReference type="PANTHER" id="PTHR45527">
    <property type="entry name" value="NONRIBOSOMAL PEPTIDE SYNTHETASE"/>
    <property type="match status" value="1"/>
</dbReference>
<dbReference type="Gene3D" id="3.40.50.1820">
    <property type="entry name" value="alpha/beta hydrolase"/>
    <property type="match status" value="1"/>
</dbReference>
<dbReference type="SUPFAM" id="SSF56801">
    <property type="entry name" value="Acetyl-CoA synthetase-like"/>
    <property type="match status" value="2"/>
</dbReference>
<name>A0A401VWG2_STREY</name>
<keyword evidence="8" id="KW-1185">Reference proteome</keyword>
<organism evidence="7 8">
    <name type="scientific">Streptomyces paromomycinus</name>
    <name type="common">Streptomyces rimosus subsp. paromomycinus</name>
    <dbReference type="NCBI Taxonomy" id="92743"/>
    <lineage>
        <taxon>Bacteria</taxon>
        <taxon>Bacillati</taxon>
        <taxon>Actinomycetota</taxon>
        <taxon>Actinomycetes</taxon>
        <taxon>Kitasatosporales</taxon>
        <taxon>Streptomycetaceae</taxon>
        <taxon>Streptomyces</taxon>
    </lineage>
</organism>
<dbReference type="InterPro" id="IPR001242">
    <property type="entry name" value="Condensation_dom"/>
</dbReference>
<dbReference type="Gene3D" id="3.40.50.980">
    <property type="match status" value="4"/>
</dbReference>
<dbReference type="FunFam" id="1.10.1200.10:FF:000016">
    <property type="entry name" value="Non-ribosomal peptide synthase"/>
    <property type="match status" value="2"/>
</dbReference>
<dbReference type="CDD" id="cd12117">
    <property type="entry name" value="A_NRPS_Srf_like"/>
    <property type="match status" value="1"/>
</dbReference>
<dbReference type="SUPFAM" id="SSF52777">
    <property type="entry name" value="CoA-dependent acyltransferases"/>
    <property type="match status" value="2"/>
</dbReference>
<dbReference type="PROSITE" id="PS50075">
    <property type="entry name" value="CARRIER"/>
    <property type="match status" value="2"/>
</dbReference>
<dbReference type="Pfam" id="PF00668">
    <property type="entry name" value="Condensation"/>
    <property type="match status" value="1"/>
</dbReference>
<dbReference type="PANTHER" id="PTHR45527:SF1">
    <property type="entry name" value="FATTY ACID SYNTHASE"/>
    <property type="match status" value="1"/>
</dbReference>
<evidence type="ECO:0000256" key="3">
    <source>
        <dbReference type="ARBA" id="ARBA00022450"/>
    </source>
</evidence>
<feature type="domain" description="Carrier" evidence="6">
    <location>
        <begin position="516"/>
        <end position="591"/>
    </location>
</feature>
<feature type="region of interest" description="Disordered" evidence="5">
    <location>
        <begin position="1574"/>
        <end position="1595"/>
    </location>
</feature>
<dbReference type="GO" id="GO:0072330">
    <property type="term" value="P:monocarboxylic acid biosynthetic process"/>
    <property type="evidence" value="ECO:0007669"/>
    <property type="project" value="UniProtKB-ARBA"/>
</dbReference>
<dbReference type="GO" id="GO:0031177">
    <property type="term" value="F:phosphopantetheine binding"/>
    <property type="evidence" value="ECO:0007669"/>
    <property type="project" value="InterPro"/>
</dbReference>
<dbReference type="InterPro" id="IPR010071">
    <property type="entry name" value="AA_adenyl_dom"/>
</dbReference>
<proteinExistence type="inferred from homology"/>
<reference evidence="7 8" key="1">
    <citation type="submission" date="2018-11" db="EMBL/GenBank/DDBJ databases">
        <title>Whole genome sequence of Streptomyces paromomycinus NBRC 15454(T).</title>
        <authorList>
            <person name="Komaki H."/>
            <person name="Tamura T."/>
        </authorList>
    </citation>
    <scope>NUCLEOTIDE SEQUENCE [LARGE SCALE GENOMIC DNA]</scope>
    <source>
        <strain evidence="7 8">NBRC 15454</strain>
    </source>
</reference>
<dbReference type="PROSITE" id="PS00012">
    <property type="entry name" value="PHOSPHOPANTETHEINE"/>
    <property type="match status" value="2"/>
</dbReference>
<dbReference type="InterPro" id="IPR020806">
    <property type="entry name" value="PKS_PP-bd"/>
</dbReference>
<dbReference type="InterPro" id="IPR020845">
    <property type="entry name" value="AMP-binding_CS"/>
</dbReference>
<dbReference type="GO" id="GO:0044550">
    <property type="term" value="P:secondary metabolite biosynthetic process"/>
    <property type="evidence" value="ECO:0007669"/>
    <property type="project" value="TreeGrafter"/>
</dbReference>
<dbReference type="Gene3D" id="3.30.300.30">
    <property type="match status" value="2"/>
</dbReference>
<dbReference type="FunFam" id="3.30.300.30:FF:000010">
    <property type="entry name" value="Enterobactin synthetase component F"/>
    <property type="match status" value="1"/>
</dbReference>
<dbReference type="Gene3D" id="1.10.1200.10">
    <property type="entry name" value="ACP-like"/>
    <property type="match status" value="1"/>
</dbReference>
<comment type="cofactor">
    <cofactor evidence="1">
        <name>pantetheine 4'-phosphate</name>
        <dbReference type="ChEBI" id="CHEBI:47942"/>
    </cofactor>
</comment>
<accession>A0A401VWG2</accession>
<dbReference type="GO" id="GO:0017000">
    <property type="term" value="P:antibiotic biosynthetic process"/>
    <property type="evidence" value="ECO:0007669"/>
    <property type="project" value="UniProtKB-ARBA"/>
</dbReference>
<dbReference type="InterPro" id="IPR001031">
    <property type="entry name" value="Thioesterase"/>
</dbReference>
<sequence length="1938" mass="206471">MTDAPAAETVLDRFAEQVRRRPDATALVCGPEEVTYQEADRRSDALAHRLIASGVGPETPVAVLVDRSVELIVSLLAVLKAGGAYVPLERRNPAERHRVVMAESRAAVLLVDSASLSTRFEHQAATLVVGPGGTSAPDAPVPRPAVHPDQLAYVMFTSGSTGVPKGVGVTHGDVVALACDSAFAGTAHRRVLVHSSYAFDASTYEMWVPLLNGGCCVIAPPGDLDVATMARTLTEHRPTAAAMTTSLFNLMVEEAPEALGVLREIWTGGEAVSARSIRSLRAGHPGTRVVNGYGPTEATTFSTGFRVPAEGEIPDNVPIGGALDGVRTHVLDERLRPVGPGQLGELYVGGAGLSRGYVNRPGFTAQRFVADPFAGAGERMYRTGDLVRRTGTGDLEFAGRADDQVKIRGFRIEPGEVQTVVQADAAVRLAGVVVHQDADGDRSLVAYVVPADATAGAGLAGLRERVAAKLPGYMVPAAFVPLDTLPLTANGKLDRAALPEPERVPGPSSALRTADAPRGAVEEILCGLFADALGMERVGPRDSFFELGGHSMIAMRLVSRIRSTLGVHFALAQLFQEPTPAGVARVVGQGAARDRNPVPLTRLEPRTEPVPLSFAQQRLWFIDQMEGPSATYNVPVVVRLRGAVDVPALRSAAHDLVARHEALRTLFPTVDGAPCQRIVPADQVSLELPVVEVTRDAVDAELRRTVRHVFDVTADLPLRCRLFELTDPPGPEPEYVLLVLVHHIACDGVSLRPLLTDLDHCYRARAAGVRPDIDPLAVQYADFAVWQRASLGDEQDESSVLARQLDYWATTLDGMPAQLDLPYDRPRPAAASHHGETIETATDPALHQALAELARQHNCTLFMVLQAGVAALLSRLGGGHDIPLGTVVTGRADAELDDLVGFFVNTLVVRADTSGDPTFAELLRRTRDVDLGAFAHQDVPFDLVVERCNPQRSLGRHPLFQVLVALDHGFMNQRERLFGAEATLSALPTETAKFDLSVDFAQRLDEQGAPAGLGIFLEYATDLFDRDTVVAVGDRIVRLLTAVAADPERRIGDIDLLAPREHRLLLTDWNGAEQPEPVHDTPVRIRATAARRPDAVAVSAAGQELTYAGLVRAAGAVRRELDAAGAGPDTVTAVLSERGPWFVAAALGVLDSGGGYLAIDPGVPVARAAQLLREAGVHVLLAAGSLRDRAAAVAAACPGHPLTVLTPEATGPAEPEAPVAAVARDALAYCVFTSGSTGTPKGVLVTRRGLAHHLAVVVDTYGLDERDTIAFNAPLTFDVAVWQALTALTVGGRVHAMDDDTARDPFALLDAVAEHGVTVLQIVPGVLDAVLNACAADPAAAAKAGGLRWLLVHGEELPAGLVRRWYERFPGIPLANVYGPAECTDDVSIAVLRREVTAASGRPPIGPPLPNTRCYVLDDRLRPVPPGVVGELYVAGAGVARGYVRRPSLTAERFTADPFGPAGTRMYRTGDLVRWNRDGELEFVSRADHQVKIRGHRVEPGEIQAALESGPGVGQAAVVVSAAGELVAYVTPAEPGGDVTAGRLRRRLADLVPAYMVPSAFVALDALPRTGNGKLDRAALPAPEPAPDRARTAPRNPREEALCALFARLLGRPRVGVDEDFFALGGHSMLAMRLIVGIREELGLSVSVRTLFRDSTPAAILAAEPDGSARQDFDIVLPLRTGADRPPLFCVHPASGLAWGYRELARQLAVDAPVTGIQAPGLRDGAPVPESVADMVDRMTAEIRRECPSGPYRLLGWSLGGNIAHMLATRLQEEGAEVELLALIDAYPGETWRYPAFATQSQWDEFSLLATLGQAVPEEITSAGRLRHALAGLRRTALDRLALDEATLQRLVDVGVNAGRLAAAWRPAKFRGTALFFTATHGRGPDWPEPAAWRPYVDGLAETPLPCRHEEVLTDMPRKLIVDAVAAALGTGEGALTR</sequence>
<evidence type="ECO:0000313" key="8">
    <source>
        <dbReference type="Proteomes" id="UP000286746"/>
    </source>
</evidence>
<dbReference type="FunFam" id="2.30.38.10:FF:000001">
    <property type="entry name" value="Non-ribosomal peptide synthetase PvdI"/>
    <property type="match status" value="1"/>
</dbReference>
<feature type="compositionally biased region" description="Basic and acidic residues" evidence="5">
    <location>
        <begin position="1586"/>
        <end position="1595"/>
    </location>
</feature>
<dbReference type="GO" id="GO:0043041">
    <property type="term" value="P:amino acid activation for nonribosomal peptide biosynthetic process"/>
    <property type="evidence" value="ECO:0007669"/>
    <property type="project" value="TreeGrafter"/>
</dbReference>
<evidence type="ECO:0000256" key="5">
    <source>
        <dbReference type="SAM" id="MobiDB-lite"/>
    </source>
</evidence>
<dbReference type="PROSITE" id="PS00455">
    <property type="entry name" value="AMP_BINDING"/>
    <property type="match status" value="1"/>
</dbReference>
<evidence type="ECO:0000313" key="7">
    <source>
        <dbReference type="EMBL" id="GCD41361.1"/>
    </source>
</evidence>
<dbReference type="GO" id="GO:0005829">
    <property type="term" value="C:cytosol"/>
    <property type="evidence" value="ECO:0007669"/>
    <property type="project" value="TreeGrafter"/>
</dbReference>
<dbReference type="SMART" id="SM00824">
    <property type="entry name" value="PKS_TE"/>
    <property type="match status" value="1"/>
</dbReference>
<feature type="domain" description="Carrier" evidence="6">
    <location>
        <begin position="1593"/>
        <end position="1668"/>
    </location>
</feature>
<dbReference type="InterPro" id="IPR025110">
    <property type="entry name" value="AMP-bd_C"/>
</dbReference>
<evidence type="ECO:0000256" key="4">
    <source>
        <dbReference type="ARBA" id="ARBA00022553"/>
    </source>
</evidence>
<protein>
    <submittedName>
        <fullName evidence="7">Non-ribosomal peptide synthetase</fullName>
    </submittedName>
</protein>
<dbReference type="Pfam" id="PF00501">
    <property type="entry name" value="AMP-binding"/>
    <property type="match status" value="2"/>
</dbReference>
<dbReference type="Gene3D" id="3.30.559.30">
    <property type="entry name" value="Nonribosomal peptide synthetase, condensation domain"/>
    <property type="match status" value="1"/>
</dbReference>
<comment type="caution">
    <text evidence="7">The sequence shown here is derived from an EMBL/GenBank/DDBJ whole genome shotgun (WGS) entry which is preliminary data.</text>
</comment>
<dbReference type="InterPro" id="IPR045851">
    <property type="entry name" value="AMP-bd_C_sf"/>
</dbReference>
<dbReference type="Pfam" id="PF13193">
    <property type="entry name" value="AMP-binding_C"/>
    <property type="match status" value="2"/>
</dbReference>
<dbReference type="NCBIfam" id="TIGR01733">
    <property type="entry name" value="AA-adenyl-dom"/>
    <property type="match status" value="2"/>
</dbReference>
<dbReference type="InterPro" id="IPR009081">
    <property type="entry name" value="PP-bd_ACP"/>
</dbReference>
<evidence type="ECO:0000256" key="2">
    <source>
        <dbReference type="ARBA" id="ARBA00006432"/>
    </source>
</evidence>
<evidence type="ECO:0000259" key="6">
    <source>
        <dbReference type="PROSITE" id="PS50075"/>
    </source>
</evidence>
<evidence type="ECO:0000256" key="1">
    <source>
        <dbReference type="ARBA" id="ARBA00001957"/>
    </source>
</evidence>
<dbReference type="InterPro" id="IPR029058">
    <property type="entry name" value="AB_hydrolase_fold"/>
</dbReference>
<dbReference type="FunFam" id="3.40.50.980:FF:000001">
    <property type="entry name" value="Non-ribosomal peptide synthetase"/>
    <property type="match status" value="1"/>
</dbReference>
<dbReference type="GO" id="GO:0003824">
    <property type="term" value="F:catalytic activity"/>
    <property type="evidence" value="ECO:0007669"/>
    <property type="project" value="InterPro"/>
</dbReference>